<dbReference type="EMBL" id="BT041255">
    <property type="protein sequence ID" value="ACF86260.1"/>
    <property type="molecule type" value="mRNA"/>
</dbReference>
<reference evidence="1" key="1">
    <citation type="journal article" date="2009" name="PLoS Genet.">
        <title>Sequencing, mapping, and analysis of 27,455 maize full-length cDNAs.</title>
        <authorList>
            <person name="Soderlund C."/>
            <person name="Descour A."/>
            <person name="Kudrna D."/>
            <person name="Bomhoff M."/>
            <person name="Boyd L."/>
            <person name="Currie J."/>
            <person name="Angelova A."/>
            <person name="Collura K."/>
            <person name="Wissotski M."/>
            <person name="Ashley E."/>
            <person name="Morrow D."/>
            <person name="Fernandes J."/>
            <person name="Walbot V."/>
            <person name="Yu Y."/>
        </authorList>
    </citation>
    <scope>NUCLEOTIDE SEQUENCE</scope>
    <source>
        <strain evidence="1">B73</strain>
    </source>
</reference>
<accession>B4FVW7</accession>
<name>B4FVW7_MAIZE</name>
<organism evidence="1">
    <name type="scientific">Zea mays</name>
    <name type="common">Maize</name>
    <dbReference type="NCBI Taxonomy" id="4577"/>
    <lineage>
        <taxon>Eukaryota</taxon>
        <taxon>Viridiplantae</taxon>
        <taxon>Streptophyta</taxon>
        <taxon>Embryophyta</taxon>
        <taxon>Tracheophyta</taxon>
        <taxon>Spermatophyta</taxon>
        <taxon>Magnoliopsida</taxon>
        <taxon>Liliopsida</taxon>
        <taxon>Poales</taxon>
        <taxon>Poaceae</taxon>
        <taxon>PACMAD clade</taxon>
        <taxon>Panicoideae</taxon>
        <taxon>Andropogonodae</taxon>
        <taxon>Andropogoneae</taxon>
        <taxon>Tripsacinae</taxon>
        <taxon>Zea</taxon>
    </lineage>
</organism>
<evidence type="ECO:0000313" key="1">
    <source>
        <dbReference type="EMBL" id="ACF86260.1"/>
    </source>
</evidence>
<proteinExistence type="evidence at transcript level"/>
<sequence length="28" mass="3352">MCFRRAKLHRRQTSGWEPCTLKTYLVGL</sequence>
<protein>
    <submittedName>
        <fullName evidence="1">Uncharacterized protein</fullName>
    </submittedName>
</protein>
<dbReference type="AlphaFoldDB" id="B4FVW7"/>